<evidence type="ECO:0000313" key="2">
    <source>
        <dbReference type="EMBL" id="OMO70666.1"/>
    </source>
</evidence>
<dbReference type="AlphaFoldDB" id="A0A1R3HJU7"/>
<proteinExistence type="predicted"/>
<gene>
    <name evidence="2" type="ORF">CCACVL1_18722</name>
</gene>
<dbReference type="Gramene" id="OMO70666">
    <property type="protein sequence ID" value="OMO70666"/>
    <property type="gene ID" value="CCACVL1_18722"/>
</dbReference>
<evidence type="ECO:0000313" key="3">
    <source>
        <dbReference type="Proteomes" id="UP000188268"/>
    </source>
</evidence>
<feature type="compositionally biased region" description="Basic residues" evidence="1">
    <location>
        <begin position="10"/>
        <end position="21"/>
    </location>
</feature>
<protein>
    <submittedName>
        <fullName evidence="2">Uncharacterized protein</fullName>
    </submittedName>
</protein>
<comment type="caution">
    <text evidence="2">The sequence shown here is derived from an EMBL/GenBank/DDBJ whole genome shotgun (WGS) entry which is preliminary data.</text>
</comment>
<dbReference type="EMBL" id="AWWV01011778">
    <property type="protein sequence ID" value="OMO70666.1"/>
    <property type="molecule type" value="Genomic_DNA"/>
</dbReference>
<dbReference type="Proteomes" id="UP000188268">
    <property type="component" value="Unassembled WGS sequence"/>
</dbReference>
<reference evidence="2 3" key="1">
    <citation type="submission" date="2013-09" db="EMBL/GenBank/DDBJ databases">
        <title>Corchorus capsularis genome sequencing.</title>
        <authorList>
            <person name="Alam M."/>
            <person name="Haque M.S."/>
            <person name="Islam M.S."/>
            <person name="Emdad E.M."/>
            <person name="Islam M.M."/>
            <person name="Ahmed B."/>
            <person name="Halim A."/>
            <person name="Hossen Q.M.M."/>
            <person name="Hossain M.Z."/>
            <person name="Ahmed R."/>
            <person name="Khan M.M."/>
            <person name="Islam R."/>
            <person name="Rashid M.M."/>
            <person name="Khan S.A."/>
            <person name="Rahman M.S."/>
            <person name="Alam M."/>
        </authorList>
    </citation>
    <scope>NUCLEOTIDE SEQUENCE [LARGE SCALE GENOMIC DNA]</scope>
    <source>
        <strain evidence="3">cv. CVL-1</strain>
        <tissue evidence="2">Whole seedling</tissue>
    </source>
</reference>
<evidence type="ECO:0000256" key="1">
    <source>
        <dbReference type="SAM" id="MobiDB-lite"/>
    </source>
</evidence>
<name>A0A1R3HJU7_COCAP</name>
<keyword evidence="3" id="KW-1185">Reference proteome</keyword>
<accession>A0A1R3HJU7</accession>
<feature type="region of interest" description="Disordered" evidence="1">
    <location>
        <begin position="1"/>
        <end position="21"/>
    </location>
</feature>
<sequence>MARGQEGKGRQKRTKKIKMKK</sequence>
<organism evidence="2 3">
    <name type="scientific">Corchorus capsularis</name>
    <name type="common">Jute</name>
    <dbReference type="NCBI Taxonomy" id="210143"/>
    <lineage>
        <taxon>Eukaryota</taxon>
        <taxon>Viridiplantae</taxon>
        <taxon>Streptophyta</taxon>
        <taxon>Embryophyta</taxon>
        <taxon>Tracheophyta</taxon>
        <taxon>Spermatophyta</taxon>
        <taxon>Magnoliopsida</taxon>
        <taxon>eudicotyledons</taxon>
        <taxon>Gunneridae</taxon>
        <taxon>Pentapetalae</taxon>
        <taxon>rosids</taxon>
        <taxon>malvids</taxon>
        <taxon>Malvales</taxon>
        <taxon>Malvaceae</taxon>
        <taxon>Grewioideae</taxon>
        <taxon>Apeibeae</taxon>
        <taxon>Corchorus</taxon>
    </lineage>
</organism>